<proteinExistence type="predicted"/>
<reference evidence="2" key="2">
    <citation type="journal article" date="2023" name="Commun. Biol.">
        <title>Intrasexual cuticular hydrocarbon dimorphism in a wasp sheds light on hydrocarbon biosynthesis genes in Hymenoptera.</title>
        <authorList>
            <person name="Moris V.C."/>
            <person name="Podsiadlowski L."/>
            <person name="Martin S."/>
            <person name="Oeyen J.P."/>
            <person name="Donath A."/>
            <person name="Petersen M."/>
            <person name="Wilbrandt J."/>
            <person name="Misof B."/>
            <person name="Liedtke D."/>
            <person name="Thamm M."/>
            <person name="Scheiner R."/>
            <person name="Schmitt T."/>
            <person name="Niehuis O."/>
        </authorList>
    </citation>
    <scope>NUCLEOTIDE SEQUENCE</scope>
    <source>
        <strain evidence="2">GBR_01_08_01A</strain>
    </source>
</reference>
<reference evidence="2" key="1">
    <citation type="submission" date="2021-08" db="EMBL/GenBank/DDBJ databases">
        <authorList>
            <person name="Misof B."/>
            <person name="Oliver O."/>
            <person name="Podsiadlowski L."/>
            <person name="Donath A."/>
            <person name="Peters R."/>
            <person name="Mayer C."/>
            <person name="Rust J."/>
            <person name="Gunkel S."/>
            <person name="Lesny P."/>
            <person name="Martin S."/>
            <person name="Oeyen J.P."/>
            <person name="Petersen M."/>
            <person name="Panagiotis P."/>
            <person name="Wilbrandt J."/>
            <person name="Tanja T."/>
        </authorList>
    </citation>
    <scope>NUCLEOTIDE SEQUENCE</scope>
    <source>
        <strain evidence="2">GBR_01_08_01A</strain>
        <tissue evidence="2">Thorax + abdomen</tissue>
    </source>
</reference>
<dbReference type="EMBL" id="JAIFRP010000096">
    <property type="protein sequence ID" value="KAK2579327.1"/>
    <property type="molecule type" value="Genomic_DNA"/>
</dbReference>
<comment type="caution">
    <text evidence="2">The sequence shown here is derived from an EMBL/GenBank/DDBJ whole genome shotgun (WGS) entry which is preliminary data.</text>
</comment>
<keyword evidence="3" id="KW-1185">Reference proteome</keyword>
<dbReference type="Proteomes" id="UP001258017">
    <property type="component" value="Unassembled WGS sequence"/>
</dbReference>
<accession>A0AAD9RGG7</accession>
<evidence type="ECO:0000256" key="1">
    <source>
        <dbReference type="SAM" id="Phobius"/>
    </source>
</evidence>
<evidence type="ECO:0000313" key="2">
    <source>
        <dbReference type="EMBL" id="KAK2579327.1"/>
    </source>
</evidence>
<keyword evidence="1" id="KW-0812">Transmembrane</keyword>
<feature type="transmembrane region" description="Helical" evidence="1">
    <location>
        <begin position="62"/>
        <end position="86"/>
    </location>
</feature>
<keyword evidence="1" id="KW-1133">Transmembrane helix</keyword>
<sequence>MQGNKETVNLLDLLSETESDIPDLVLTPRKKKVKRRYRQGSTIKIKDGNACGCSKSDIKVVLLWLVAFLITFWLIALSWLAAILYGEIERMDTSIKLGK</sequence>
<keyword evidence="1" id="KW-0472">Membrane</keyword>
<dbReference type="AlphaFoldDB" id="A0AAD9RGG7"/>
<evidence type="ECO:0000313" key="3">
    <source>
        <dbReference type="Proteomes" id="UP001258017"/>
    </source>
</evidence>
<name>A0AAD9RGG7_9HYME</name>
<gene>
    <name evidence="2" type="ORF">KPH14_008279</name>
</gene>
<organism evidence="2 3">
    <name type="scientific">Odynerus spinipes</name>
    <dbReference type="NCBI Taxonomy" id="1348599"/>
    <lineage>
        <taxon>Eukaryota</taxon>
        <taxon>Metazoa</taxon>
        <taxon>Ecdysozoa</taxon>
        <taxon>Arthropoda</taxon>
        <taxon>Hexapoda</taxon>
        <taxon>Insecta</taxon>
        <taxon>Pterygota</taxon>
        <taxon>Neoptera</taxon>
        <taxon>Endopterygota</taxon>
        <taxon>Hymenoptera</taxon>
        <taxon>Apocrita</taxon>
        <taxon>Aculeata</taxon>
        <taxon>Vespoidea</taxon>
        <taxon>Vespidae</taxon>
        <taxon>Eumeninae</taxon>
        <taxon>Odynerus</taxon>
    </lineage>
</organism>
<protein>
    <submittedName>
        <fullName evidence="2">Uncharacterized protein</fullName>
    </submittedName>
</protein>